<proteinExistence type="predicted"/>
<feature type="compositionally biased region" description="Basic and acidic residues" evidence="1">
    <location>
        <begin position="52"/>
        <end position="68"/>
    </location>
</feature>
<comment type="caution">
    <text evidence="2">The sequence shown here is derived from an EMBL/GenBank/DDBJ whole genome shotgun (WGS) entry which is preliminary data.</text>
</comment>
<evidence type="ECO:0008006" key="4">
    <source>
        <dbReference type="Google" id="ProtNLM"/>
    </source>
</evidence>
<dbReference type="Proteomes" id="UP001447516">
    <property type="component" value="Unassembled WGS sequence"/>
</dbReference>
<accession>A0ABV0B193</accession>
<dbReference type="InterPro" id="IPR044925">
    <property type="entry name" value="His-Me_finger_sf"/>
</dbReference>
<evidence type="ECO:0000313" key="3">
    <source>
        <dbReference type="Proteomes" id="UP001447516"/>
    </source>
</evidence>
<name>A0ABV0B193_9ACTN</name>
<sequence length="186" mass="21250">MGRPLTVIQREDNRDKPCVMCQSFGDIRPSYTMDGLCRTHARRRSEGAPLDRIPEKAPDGAGHIDKNGYRHVTVNGRRQFEHRVITEGVLGRPLWSDEEIHHVNGNRADNRVDGPFKVDERGRLRSGNLEIWSSNQPRGQEIGPKLEWAVELLTTYGEFDADRLRAVLAVHGSAEERRRYSRLRSA</sequence>
<gene>
    <name evidence="2" type="ORF">AAH991_36425</name>
</gene>
<organism evidence="2 3">
    <name type="scientific">Microbispora maris</name>
    <dbReference type="NCBI Taxonomy" id="3144104"/>
    <lineage>
        <taxon>Bacteria</taxon>
        <taxon>Bacillati</taxon>
        <taxon>Actinomycetota</taxon>
        <taxon>Actinomycetes</taxon>
        <taxon>Streptosporangiales</taxon>
        <taxon>Streptosporangiaceae</taxon>
        <taxon>Microbispora</taxon>
    </lineage>
</organism>
<dbReference type="EMBL" id="JBDJAW010000055">
    <property type="protein sequence ID" value="MEN3540648.1"/>
    <property type="molecule type" value="Genomic_DNA"/>
</dbReference>
<dbReference type="RefSeq" id="WP_346230498.1">
    <property type="nucleotide sequence ID" value="NZ_JBDJAW010000055.1"/>
</dbReference>
<keyword evidence="3" id="KW-1185">Reference proteome</keyword>
<dbReference type="Gene3D" id="3.90.75.20">
    <property type="match status" value="1"/>
</dbReference>
<evidence type="ECO:0000313" key="2">
    <source>
        <dbReference type="EMBL" id="MEN3540648.1"/>
    </source>
</evidence>
<evidence type="ECO:0000256" key="1">
    <source>
        <dbReference type="SAM" id="MobiDB-lite"/>
    </source>
</evidence>
<reference evidence="2 3" key="1">
    <citation type="submission" date="2024-05" db="EMBL/GenBank/DDBJ databases">
        <title>Microbispora sp.ZYX-F-249.</title>
        <authorList>
            <person name="Xie H."/>
        </authorList>
    </citation>
    <scope>NUCLEOTIDE SEQUENCE [LARGE SCALE GENOMIC DNA]</scope>
    <source>
        <strain evidence="2 3">ZYX-F-249</strain>
    </source>
</reference>
<protein>
    <recommendedName>
        <fullName evidence="4">HNH endonuclease</fullName>
    </recommendedName>
</protein>
<feature type="region of interest" description="Disordered" evidence="1">
    <location>
        <begin position="43"/>
        <end position="68"/>
    </location>
</feature>
<dbReference type="SUPFAM" id="SSF54060">
    <property type="entry name" value="His-Me finger endonucleases"/>
    <property type="match status" value="1"/>
</dbReference>